<organism evidence="1 2">
    <name type="scientific">Tumebacillus avium</name>
    <dbReference type="NCBI Taxonomy" id="1903704"/>
    <lineage>
        <taxon>Bacteria</taxon>
        <taxon>Bacillati</taxon>
        <taxon>Bacillota</taxon>
        <taxon>Bacilli</taxon>
        <taxon>Bacillales</taxon>
        <taxon>Alicyclobacillaceae</taxon>
        <taxon>Tumebacillus</taxon>
    </lineage>
</organism>
<dbReference type="RefSeq" id="WP_087455475.1">
    <property type="nucleotide sequence ID" value="NZ_CP021434.1"/>
</dbReference>
<name>A0A1Y0II12_9BACL</name>
<dbReference type="OrthoDB" id="3083232at2"/>
<dbReference type="EMBL" id="CP021434">
    <property type="protein sequence ID" value="ARU60087.1"/>
    <property type="molecule type" value="Genomic_DNA"/>
</dbReference>
<accession>A0A1Y0II12</accession>
<sequence>MTEFDPNAKLPEDAVVLSGSLGHSPKDGQWRLYLTPELNDFVEIREEDILHAVMPEEEQSAATLWVKPDAALERTQTSVQQVQAEFLSGDIMSGFLDSASHTNNLTDEGGVHVQTTVVCRTVIASIRSCPSVRGCPPPTPLCVSVSFCPSDRCPTKNEDCSRACPSEKGCP</sequence>
<keyword evidence="2" id="KW-1185">Reference proteome</keyword>
<evidence type="ECO:0000313" key="1">
    <source>
        <dbReference type="EMBL" id="ARU60087.1"/>
    </source>
</evidence>
<reference evidence="2" key="1">
    <citation type="submission" date="2017-05" db="EMBL/GenBank/DDBJ databases">
        <authorList>
            <person name="Sung H."/>
        </authorList>
    </citation>
    <scope>NUCLEOTIDE SEQUENCE [LARGE SCALE GENOMIC DNA]</scope>
    <source>
        <strain evidence="2">AR23208</strain>
    </source>
</reference>
<protein>
    <submittedName>
        <fullName evidence="1">Uncharacterized protein</fullName>
    </submittedName>
</protein>
<dbReference type="AlphaFoldDB" id="A0A1Y0II12"/>
<gene>
    <name evidence="1" type="ORF">CBW65_02715</name>
</gene>
<dbReference type="KEGG" id="tum:CBW65_02715"/>
<evidence type="ECO:0000313" key="2">
    <source>
        <dbReference type="Proteomes" id="UP000195437"/>
    </source>
</evidence>
<proteinExistence type="predicted"/>
<dbReference type="Proteomes" id="UP000195437">
    <property type="component" value="Chromosome"/>
</dbReference>